<accession>A0A834J9D7</accession>
<comment type="caution">
    <text evidence="2">The sequence shown here is derived from an EMBL/GenBank/DDBJ whole genome shotgun (WGS) entry which is preliminary data.</text>
</comment>
<feature type="compositionally biased region" description="Basic and acidic residues" evidence="1">
    <location>
        <begin position="1"/>
        <end position="30"/>
    </location>
</feature>
<reference evidence="2" key="1">
    <citation type="journal article" date="2020" name="G3 (Bethesda)">
        <title>High-Quality Assemblies for Three Invasive Social Wasps from the &lt;i&gt;Vespula&lt;/i&gt; Genus.</title>
        <authorList>
            <person name="Harrop T.W.R."/>
            <person name="Guhlin J."/>
            <person name="McLaughlin G.M."/>
            <person name="Permina E."/>
            <person name="Stockwell P."/>
            <person name="Gilligan J."/>
            <person name="Le Lec M.F."/>
            <person name="Gruber M.A.M."/>
            <person name="Quinn O."/>
            <person name="Lovegrove M."/>
            <person name="Duncan E.J."/>
            <person name="Remnant E.J."/>
            <person name="Van Eeckhoven J."/>
            <person name="Graham B."/>
            <person name="Knapp R.A."/>
            <person name="Langford K.W."/>
            <person name="Kronenberg Z."/>
            <person name="Press M.O."/>
            <person name="Eacker S.M."/>
            <person name="Wilson-Rankin E.E."/>
            <person name="Purcell J."/>
            <person name="Lester P.J."/>
            <person name="Dearden P.K."/>
        </authorList>
    </citation>
    <scope>NUCLEOTIDE SEQUENCE</scope>
    <source>
        <strain evidence="2">Marl-1</strain>
    </source>
</reference>
<keyword evidence="3" id="KW-1185">Reference proteome</keyword>
<organism evidence="2 3">
    <name type="scientific">Vespula vulgaris</name>
    <name type="common">Yellow jacket</name>
    <name type="synonym">Wasp</name>
    <dbReference type="NCBI Taxonomy" id="7454"/>
    <lineage>
        <taxon>Eukaryota</taxon>
        <taxon>Metazoa</taxon>
        <taxon>Ecdysozoa</taxon>
        <taxon>Arthropoda</taxon>
        <taxon>Hexapoda</taxon>
        <taxon>Insecta</taxon>
        <taxon>Pterygota</taxon>
        <taxon>Neoptera</taxon>
        <taxon>Endopterygota</taxon>
        <taxon>Hymenoptera</taxon>
        <taxon>Apocrita</taxon>
        <taxon>Aculeata</taxon>
        <taxon>Vespoidea</taxon>
        <taxon>Vespidae</taxon>
        <taxon>Vespinae</taxon>
        <taxon>Vespula</taxon>
    </lineage>
</organism>
<name>A0A834J9D7_VESVU</name>
<dbReference type="Proteomes" id="UP000614350">
    <property type="component" value="Unassembled WGS sequence"/>
</dbReference>
<protein>
    <submittedName>
        <fullName evidence="2">Uncharacterized protein</fullName>
    </submittedName>
</protein>
<gene>
    <name evidence="2" type="ORF">HZH66_012499</name>
</gene>
<feature type="region of interest" description="Disordered" evidence="1">
    <location>
        <begin position="111"/>
        <end position="195"/>
    </location>
</feature>
<dbReference type="EMBL" id="JACSEA010000016">
    <property type="protein sequence ID" value="KAF7384249.1"/>
    <property type="molecule type" value="Genomic_DNA"/>
</dbReference>
<feature type="region of interest" description="Disordered" evidence="1">
    <location>
        <begin position="1"/>
        <end position="75"/>
    </location>
</feature>
<feature type="compositionally biased region" description="Basic and acidic residues" evidence="1">
    <location>
        <begin position="50"/>
        <end position="71"/>
    </location>
</feature>
<evidence type="ECO:0000313" key="3">
    <source>
        <dbReference type="Proteomes" id="UP000614350"/>
    </source>
</evidence>
<feature type="compositionally biased region" description="Acidic residues" evidence="1">
    <location>
        <begin position="31"/>
        <end position="49"/>
    </location>
</feature>
<proteinExistence type="predicted"/>
<feature type="compositionally biased region" description="Acidic residues" evidence="1">
    <location>
        <begin position="146"/>
        <end position="161"/>
    </location>
</feature>
<evidence type="ECO:0000313" key="2">
    <source>
        <dbReference type="EMBL" id="KAF7384249.1"/>
    </source>
</evidence>
<evidence type="ECO:0000256" key="1">
    <source>
        <dbReference type="SAM" id="MobiDB-lite"/>
    </source>
</evidence>
<dbReference type="AlphaFoldDB" id="A0A834J9D7"/>
<sequence length="195" mass="21970">MRCCTESERDGESGRRVENGARSGKDKDNDEVVEGDEDEEEEEEEEEKEEEKKEKNEEEVKEEKPRNEMKSDCTPAHSACPLQLLLSGSCVLSSDSCHGLLPSVSISSLLRVKSHSSSIGSGAFEGDHVQATRRRRNRIPDGKREEDEDEDEDEDEVEEENEAKVKAKAKAKAKAKDEEEEEEEREGNEKSQGKE</sequence>